<dbReference type="PANTHER" id="PTHR15576">
    <property type="entry name" value="RIBITOL-5-PHOSPHATE XYLOSYLTRANSFERASE 1"/>
    <property type="match status" value="1"/>
</dbReference>
<dbReference type="Pfam" id="PF24786">
    <property type="entry name" value="RXYLT1_N"/>
    <property type="match status" value="1"/>
</dbReference>
<dbReference type="InterPro" id="IPR057538">
    <property type="entry name" value="RXYLT1_C"/>
</dbReference>
<dbReference type="Proteomes" id="UP000015103">
    <property type="component" value="Unassembled WGS sequence"/>
</dbReference>
<sequence>MNDMSSHKDEYLDRKIKKRWSLSKQSIKSRILDSLSSLKMKTESMNRIHTPTAPLDPNIIEGYALNDPEVLSVELRNAHTVMSLCRLKLLQYHHILEKVVPPNDAQAQQALTGIHELSSLLNTKKTTNTGINIDPAYEAGERLDSSTPHRTKPNSPINENELTRKPSVDMTVFKHVAIPISENLKAYLRGKTKIEDRRVQIWSKAAIGQYLWSHILNGSLEVVNNGFYQNGNVSISGMTFDYFSGPGYIQTTLPQNVRYLILVLNGRTSEHSLKALEWLEYLYRLQALRKLAVILLGNEGCEDDWIVKHLKSKGGIIDVLFIVYDSPLVDDEEVFQWPLGVATWLPNETEESLNKYINILSRSFLTLSPAGKNPECYRLYEAISLGSVPVVVMEPPQGRCVNPPLRLLFRYNAPIIKLSSWDEAIRLLAKTNLDLPITSVELLAWYASFKKQIATALINKIEHKFFNPF</sequence>
<dbReference type="InterPro" id="IPR057539">
    <property type="entry name" value="RXYLT1_N"/>
</dbReference>
<dbReference type="PANTHER" id="PTHR15576:SF1">
    <property type="entry name" value="RIBITOL-5-PHOSPHATE XYLOSYLTRANSFERASE 1"/>
    <property type="match status" value="1"/>
</dbReference>
<proteinExistence type="predicted"/>
<protein>
    <submittedName>
        <fullName evidence="4">Uncharacterized protein</fullName>
    </submittedName>
</protein>
<dbReference type="GO" id="GO:0035269">
    <property type="term" value="P:protein O-linked glycosylation via mannose"/>
    <property type="evidence" value="ECO:0007669"/>
    <property type="project" value="InterPro"/>
</dbReference>
<evidence type="ECO:0000256" key="1">
    <source>
        <dbReference type="SAM" id="MobiDB-lite"/>
    </source>
</evidence>
<evidence type="ECO:0000259" key="3">
    <source>
        <dbReference type="Pfam" id="PF24786"/>
    </source>
</evidence>
<dbReference type="InterPro" id="IPR055286">
    <property type="entry name" value="RXYLT1-like"/>
</dbReference>
<feature type="domain" description="RXYLT1 C-terminal" evidence="2">
    <location>
        <begin position="342"/>
        <end position="466"/>
    </location>
</feature>
<feature type="region of interest" description="Disordered" evidence="1">
    <location>
        <begin position="141"/>
        <end position="160"/>
    </location>
</feature>
<dbReference type="eggNOG" id="ENOG502QT2E">
    <property type="taxonomic scope" value="Eukaryota"/>
</dbReference>
<evidence type="ECO:0000313" key="4">
    <source>
        <dbReference type="EnsemblMetazoa" id="RPRC007875-PA"/>
    </source>
</evidence>
<evidence type="ECO:0000259" key="2">
    <source>
        <dbReference type="Pfam" id="PF24785"/>
    </source>
</evidence>
<feature type="domain" description="RXYLT1 N-terminal" evidence="3">
    <location>
        <begin position="199"/>
        <end position="338"/>
    </location>
</feature>
<dbReference type="InParanoid" id="T1HV05"/>
<evidence type="ECO:0000313" key="5">
    <source>
        <dbReference type="Proteomes" id="UP000015103"/>
    </source>
</evidence>
<organism evidence="4 5">
    <name type="scientific">Rhodnius prolixus</name>
    <name type="common">Triatomid bug</name>
    <dbReference type="NCBI Taxonomy" id="13249"/>
    <lineage>
        <taxon>Eukaryota</taxon>
        <taxon>Metazoa</taxon>
        <taxon>Ecdysozoa</taxon>
        <taxon>Arthropoda</taxon>
        <taxon>Hexapoda</taxon>
        <taxon>Insecta</taxon>
        <taxon>Pterygota</taxon>
        <taxon>Neoptera</taxon>
        <taxon>Paraneoptera</taxon>
        <taxon>Hemiptera</taxon>
        <taxon>Heteroptera</taxon>
        <taxon>Panheteroptera</taxon>
        <taxon>Cimicomorpha</taxon>
        <taxon>Reduviidae</taxon>
        <taxon>Triatominae</taxon>
        <taxon>Rhodnius</taxon>
    </lineage>
</organism>
<keyword evidence="5" id="KW-1185">Reference proteome</keyword>
<dbReference type="Pfam" id="PF24785">
    <property type="entry name" value="RXYLT1_C"/>
    <property type="match status" value="1"/>
</dbReference>
<dbReference type="VEuPathDB" id="VectorBase:RPRC007875"/>
<reference evidence="4" key="1">
    <citation type="submission" date="2015-05" db="UniProtKB">
        <authorList>
            <consortium name="EnsemblMetazoa"/>
        </authorList>
    </citation>
    <scope>IDENTIFICATION</scope>
</reference>
<accession>T1HV05</accession>
<dbReference type="AlphaFoldDB" id="T1HV05"/>
<dbReference type="STRING" id="13249.T1HV05"/>
<dbReference type="EMBL" id="ACPB03002123">
    <property type="status" value="NOT_ANNOTATED_CDS"/>
    <property type="molecule type" value="Genomic_DNA"/>
</dbReference>
<dbReference type="GO" id="GO:0005794">
    <property type="term" value="C:Golgi apparatus"/>
    <property type="evidence" value="ECO:0007669"/>
    <property type="project" value="TreeGrafter"/>
</dbReference>
<dbReference type="HOGENOM" id="CLU_583066_0_0_1"/>
<name>T1HV05_RHOPR</name>
<dbReference type="EnsemblMetazoa" id="RPRC007875-RA">
    <property type="protein sequence ID" value="RPRC007875-PA"/>
    <property type="gene ID" value="RPRC007875"/>
</dbReference>
<feature type="compositionally biased region" description="Polar residues" evidence="1">
    <location>
        <begin position="145"/>
        <end position="160"/>
    </location>
</feature>
<dbReference type="GO" id="GO:0120053">
    <property type="term" value="F:ribitol beta-1,4-xylosyltransferase activity"/>
    <property type="evidence" value="ECO:0007669"/>
    <property type="project" value="InterPro"/>
</dbReference>